<name>A0A7R9YZV0_9STRA</name>
<dbReference type="InterPro" id="IPR027417">
    <property type="entry name" value="P-loop_NTPase"/>
</dbReference>
<sequence>MSNSGHKMHRTASRNYDVLTVLQAAPLVWKYERDEDLMPVELLDFDKEREILSDSLKDAKKVGANIDLDFETATTEALVAFLETNRSSALHFSCHGYPEGLCFEDGAGGTHFLDSKGLSEITATAGGSLRFVFVSACFSRAAGEAFVNAGVEHVVCCHQDQQLMDEATVLFSANFYRALACGKDLQTAFERGQLAVKNCPSIADPEAEMRKFLLLPEDSDHNVSVFYHTNTSQQSSNDVESFIDKNQIIPHPPDHFFGREVDIYNILQSLSRFRLVRITGEPGIGKGSLAAAVCHYINSRRRCFRMETVIWLPLLNSPSEDTLMSALHRVFDIIQNESFQVSLREDCEFRRVCGIVVEKLYQKNALLAVDARQFAGELPMEKLFRFLEYLLRATKKVRIILIHSNETQRWWQCPCAEAQYELGTLHFKASALLFGVATPFVGGHCNRKAQTPRHFSNLIVNEDAETSKIGDDTLSKRSLKIFQMIGGGNPAKVLESARTIAPRRFDELISLGEKEDFHPEFSSRVELESHLMQHQRDIEDAVSRKDFKAASELYDAQNDLKLLLNSFPSLLELKKQRSALERSIKVALSKSDYTGAQALQDSLNLVTEKQTREEEALGETKPAAADASFNTRAEIDMQICKLEAELRLATANGVDFARAKVISAQLSRLQESCKSFPSKSDLQAELQSMSKALEDSIRQRRIDSSEMLHQIIQELNGQISQEEEAENRLRSEQANQAEAGPGAFASYGTNEESSMKAKNNQKLVAAKGQCEKAARFRRSSFFLSLPTPETDNGNDAISVAVGDEAEPEVGMKVENVGMGFPEDTEGNVRNENQEAESVTLDADDVENNEEEDSQGAEEERPETDLAFIPRPETDVDFCSRPETDVAFSSRPETDAAFRSRPGAMWSRPPERPEWSGISDRESEWSGLSERAPEPEGEHGGDTALQAAECDYDGLPIAAVVVDEDSEDDAAPGLTTIAEDGHVVTEEELAALRRKNGWCPCCGVTRTHAKKWPGRLRPLNNQYVLHGRCLQCYYVVDESATATASPRPGLSGVKKLIRAGKIMIQKRLGFF</sequence>
<feature type="region of interest" description="Disordered" evidence="1">
    <location>
        <begin position="883"/>
        <end position="941"/>
    </location>
</feature>
<feature type="compositionally biased region" description="Basic and acidic residues" evidence="1">
    <location>
        <begin position="908"/>
        <end position="923"/>
    </location>
</feature>
<feature type="region of interest" description="Disordered" evidence="1">
    <location>
        <begin position="722"/>
        <end position="754"/>
    </location>
</feature>
<protein>
    <recommendedName>
        <fullName evidence="2">CHAT domain-containing protein</fullName>
    </recommendedName>
</protein>
<dbReference type="EMBL" id="HBED01005783">
    <property type="protein sequence ID" value="CAD8296295.1"/>
    <property type="molecule type" value="Transcribed_RNA"/>
</dbReference>
<evidence type="ECO:0000313" key="3">
    <source>
        <dbReference type="EMBL" id="CAD8296295.1"/>
    </source>
</evidence>
<feature type="compositionally biased region" description="Basic and acidic residues" evidence="1">
    <location>
        <begin position="930"/>
        <end position="940"/>
    </location>
</feature>
<feature type="region of interest" description="Disordered" evidence="1">
    <location>
        <begin position="819"/>
        <end position="867"/>
    </location>
</feature>
<feature type="compositionally biased region" description="Acidic residues" evidence="1">
    <location>
        <begin position="841"/>
        <end position="861"/>
    </location>
</feature>
<feature type="domain" description="CHAT" evidence="2">
    <location>
        <begin position="32"/>
        <end position="201"/>
    </location>
</feature>
<evidence type="ECO:0000256" key="1">
    <source>
        <dbReference type="SAM" id="MobiDB-lite"/>
    </source>
</evidence>
<reference evidence="3" key="1">
    <citation type="submission" date="2021-01" db="EMBL/GenBank/DDBJ databases">
        <authorList>
            <person name="Corre E."/>
            <person name="Pelletier E."/>
            <person name="Niang G."/>
            <person name="Scheremetjew M."/>
            <person name="Finn R."/>
            <person name="Kale V."/>
            <person name="Holt S."/>
            <person name="Cochrane G."/>
            <person name="Meng A."/>
            <person name="Brown T."/>
            <person name="Cohen L."/>
        </authorList>
    </citation>
    <scope>NUCLEOTIDE SEQUENCE</scope>
    <source>
        <strain evidence="3">CCMP147</strain>
    </source>
</reference>
<dbReference type="Pfam" id="PF12770">
    <property type="entry name" value="CHAT"/>
    <property type="match status" value="1"/>
</dbReference>
<dbReference type="Gene3D" id="3.40.50.300">
    <property type="entry name" value="P-loop containing nucleotide triphosphate hydrolases"/>
    <property type="match status" value="1"/>
</dbReference>
<gene>
    <name evidence="3" type="ORF">TDUB1175_LOCUS2896</name>
</gene>
<accession>A0A7R9YZV0</accession>
<dbReference type="SUPFAM" id="SSF52540">
    <property type="entry name" value="P-loop containing nucleoside triphosphate hydrolases"/>
    <property type="match status" value="1"/>
</dbReference>
<evidence type="ECO:0000259" key="2">
    <source>
        <dbReference type="Pfam" id="PF12770"/>
    </source>
</evidence>
<proteinExistence type="predicted"/>
<dbReference type="AlphaFoldDB" id="A0A7R9YZV0"/>
<organism evidence="3">
    <name type="scientific">Pseudictyota dubia</name>
    <dbReference type="NCBI Taxonomy" id="2749911"/>
    <lineage>
        <taxon>Eukaryota</taxon>
        <taxon>Sar</taxon>
        <taxon>Stramenopiles</taxon>
        <taxon>Ochrophyta</taxon>
        <taxon>Bacillariophyta</taxon>
        <taxon>Mediophyceae</taxon>
        <taxon>Biddulphiophycidae</taxon>
        <taxon>Eupodiscales</taxon>
        <taxon>Odontellaceae</taxon>
        <taxon>Pseudictyota</taxon>
    </lineage>
</organism>
<dbReference type="InterPro" id="IPR024983">
    <property type="entry name" value="CHAT_dom"/>
</dbReference>